<evidence type="ECO:0000259" key="3">
    <source>
        <dbReference type="Pfam" id="PF25917"/>
    </source>
</evidence>
<dbReference type="EMBL" id="LKBA01000024">
    <property type="protein sequence ID" value="KPN61782.1"/>
    <property type="molecule type" value="Genomic_DNA"/>
</dbReference>
<dbReference type="RefSeq" id="WP_055192816.1">
    <property type="nucleotide sequence ID" value="NZ_FPBS01000003.1"/>
</dbReference>
<comment type="similarity">
    <text evidence="1">Belongs to the membrane fusion protein (MFP) (TC 8.A.1) family.</text>
</comment>
<feature type="signal peptide" evidence="2">
    <location>
        <begin position="1"/>
        <end position="24"/>
    </location>
</feature>
<dbReference type="Gene3D" id="2.40.30.170">
    <property type="match status" value="1"/>
</dbReference>
<dbReference type="STRING" id="154981.AKJ29_04065"/>
<dbReference type="GO" id="GO:0015562">
    <property type="term" value="F:efflux transmembrane transporter activity"/>
    <property type="evidence" value="ECO:0007669"/>
    <property type="project" value="TreeGrafter"/>
</dbReference>
<evidence type="ECO:0000313" key="5">
    <source>
        <dbReference type="Proteomes" id="UP000050471"/>
    </source>
</evidence>
<dbReference type="PANTHER" id="PTHR30469:SF20">
    <property type="entry name" value="EFFLUX RND TRANSPORTER PERIPLASMIC ADAPTOR SUBUNIT"/>
    <property type="match status" value="1"/>
</dbReference>
<feature type="domain" description="Multidrug resistance protein MdtA-like barrel-sandwich hybrid" evidence="3">
    <location>
        <begin position="56"/>
        <end position="178"/>
    </location>
</feature>
<dbReference type="NCBIfam" id="TIGR01730">
    <property type="entry name" value="RND_mfp"/>
    <property type="match status" value="1"/>
</dbReference>
<evidence type="ECO:0000313" key="4">
    <source>
        <dbReference type="EMBL" id="KPN61782.1"/>
    </source>
</evidence>
<proteinExistence type="inferred from homology"/>
<dbReference type="Pfam" id="PF25917">
    <property type="entry name" value="BSH_RND"/>
    <property type="match status" value="1"/>
</dbReference>
<comment type="caution">
    <text evidence="4">The sequence shown here is derived from an EMBL/GenBank/DDBJ whole genome shotgun (WGS) entry which is preliminary data.</text>
</comment>
<dbReference type="InterPro" id="IPR006143">
    <property type="entry name" value="RND_pump_MFP"/>
</dbReference>
<dbReference type="GO" id="GO:1990281">
    <property type="term" value="C:efflux pump complex"/>
    <property type="evidence" value="ECO:0007669"/>
    <property type="project" value="TreeGrafter"/>
</dbReference>
<dbReference type="InterPro" id="IPR058625">
    <property type="entry name" value="MdtA-like_BSH"/>
</dbReference>
<keyword evidence="2" id="KW-0732">Signal</keyword>
<organism evidence="4 5">
    <name type="scientific">Aliiroseovarius crassostreae</name>
    <dbReference type="NCBI Taxonomy" id="154981"/>
    <lineage>
        <taxon>Bacteria</taxon>
        <taxon>Pseudomonadati</taxon>
        <taxon>Pseudomonadota</taxon>
        <taxon>Alphaproteobacteria</taxon>
        <taxon>Rhodobacterales</taxon>
        <taxon>Paracoccaceae</taxon>
        <taxon>Aliiroseovarius</taxon>
    </lineage>
</organism>
<evidence type="ECO:0000256" key="2">
    <source>
        <dbReference type="SAM" id="SignalP"/>
    </source>
</evidence>
<dbReference type="AlphaFoldDB" id="A0A0P7KE87"/>
<dbReference type="Gene3D" id="1.10.287.470">
    <property type="entry name" value="Helix hairpin bin"/>
    <property type="match status" value="1"/>
</dbReference>
<keyword evidence="5" id="KW-1185">Reference proteome</keyword>
<protein>
    <submittedName>
        <fullName evidence="4">Hemolysin D</fullName>
    </submittedName>
</protein>
<evidence type="ECO:0000256" key="1">
    <source>
        <dbReference type="ARBA" id="ARBA00009477"/>
    </source>
</evidence>
<dbReference type="SUPFAM" id="SSF111369">
    <property type="entry name" value="HlyD-like secretion proteins"/>
    <property type="match status" value="1"/>
</dbReference>
<gene>
    <name evidence="4" type="ORF">AKJ29_04065</name>
</gene>
<sequence length="349" mass="37245">MTFLKPVLATATFALGLSFTPAFAQDPIKPVKLMTVVEGSADLDRIFFGKVVARQTIDLSFQVGGQIIDFPVIEGDVIKQGSLIAQLDQEQYALALEKAVLQKDQADRTLTRLEKLRGQTVSQVALDDAATQAKLADVAVRKAEFDLEHTTLVAPFDALVAERNVGNFVTTAAGTPVVRLHDMSEIRIDIDVPEILFQKASGDKNVRLTARFPANDTAYPLVLREFNADASGVGQSYRLTLGMKAPVGLRILPGSSAKVIAHAETDDREIIVPVTAIVTNSDKSLSVMTYTETETGSGIVHKTPIQATPAENGNMIVTSGLAPGQTIVAAGAGQVPDGEAVRPFTGYSN</sequence>
<feature type="chain" id="PRO_5006141010" evidence="2">
    <location>
        <begin position="25"/>
        <end position="349"/>
    </location>
</feature>
<dbReference type="Proteomes" id="UP000050471">
    <property type="component" value="Unassembled WGS sequence"/>
</dbReference>
<dbReference type="PANTHER" id="PTHR30469">
    <property type="entry name" value="MULTIDRUG RESISTANCE PROTEIN MDTA"/>
    <property type="match status" value="1"/>
</dbReference>
<dbReference type="Gene3D" id="2.40.420.20">
    <property type="match status" value="1"/>
</dbReference>
<dbReference type="OrthoDB" id="9813967at2"/>
<reference evidence="4 5" key="1">
    <citation type="submission" date="2015-09" db="EMBL/GenBank/DDBJ databases">
        <title>Draft genome sequence of Aliiroseovarius crassostreae CV919-312TSm, the causative agent of Roseovarius Oyster Disease (formerly Juvenile Oyster Disease).</title>
        <authorList>
            <person name="Kessner L."/>
            <person name="Spinard E."/>
            <person name="Nelson D."/>
        </authorList>
    </citation>
    <scope>NUCLEOTIDE SEQUENCE [LARGE SCALE GENOMIC DNA]</scope>
    <source>
        <strain evidence="4 5">CV919-312</strain>
    </source>
</reference>
<accession>A0A0P7KE87</accession>
<name>A0A0P7KE87_9RHOB</name>
<dbReference type="Gene3D" id="2.40.50.100">
    <property type="match status" value="1"/>
</dbReference>